<evidence type="ECO:0000256" key="9">
    <source>
        <dbReference type="ARBA" id="ARBA00022989"/>
    </source>
</evidence>
<dbReference type="GO" id="GO:0044780">
    <property type="term" value="P:bacterial-type flagellum assembly"/>
    <property type="evidence" value="ECO:0007669"/>
    <property type="project" value="InterPro"/>
</dbReference>
<dbReference type="EMBL" id="RIZI01000185">
    <property type="protein sequence ID" value="RNF59455.1"/>
    <property type="molecule type" value="Genomic_DNA"/>
</dbReference>
<evidence type="ECO:0000256" key="13">
    <source>
        <dbReference type="RuleBase" id="RU364091"/>
    </source>
</evidence>
<keyword evidence="5 13" id="KW-1003">Cell membrane</keyword>
<feature type="transmembrane region" description="Helical" evidence="13">
    <location>
        <begin position="186"/>
        <end position="214"/>
    </location>
</feature>
<keyword evidence="9 13" id="KW-1133">Transmembrane helix</keyword>
<gene>
    <name evidence="13 15" type="primary">flhB</name>
    <name evidence="15" type="ORF">EC580_11210</name>
</gene>
<comment type="similarity">
    <text evidence="2 13">Belongs to the type III secretion exporter family.</text>
</comment>
<organism evidence="15">
    <name type="scientific">Acidithiobacillus sulfuriphilus</name>
    <dbReference type="NCBI Taxonomy" id="1867749"/>
    <lineage>
        <taxon>Bacteria</taxon>
        <taxon>Pseudomonadati</taxon>
        <taxon>Pseudomonadota</taxon>
        <taxon>Acidithiobacillia</taxon>
        <taxon>Acidithiobacillales</taxon>
        <taxon>Acidithiobacillaceae</taxon>
        <taxon>Acidithiobacillus</taxon>
    </lineage>
</organism>
<dbReference type="InterPro" id="IPR029025">
    <property type="entry name" value="T3SS_substrate_exporter_C"/>
</dbReference>
<dbReference type="PANTHER" id="PTHR30531">
    <property type="entry name" value="FLAGELLAR BIOSYNTHETIC PROTEIN FLHB"/>
    <property type="match status" value="1"/>
</dbReference>
<comment type="subcellular location">
    <subcellularLocation>
        <location evidence="1">Cell membrane</location>
        <topology evidence="1">Multi-pass membrane protein</topology>
    </subcellularLocation>
</comment>
<evidence type="ECO:0000256" key="3">
    <source>
        <dbReference type="ARBA" id="ARBA00021622"/>
    </source>
</evidence>
<evidence type="ECO:0000256" key="10">
    <source>
        <dbReference type="ARBA" id="ARBA00023136"/>
    </source>
</evidence>
<evidence type="ECO:0000256" key="14">
    <source>
        <dbReference type="SAM" id="MobiDB-lite"/>
    </source>
</evidence>
<evidence type="ECO:0000256" key="6">
    <source>
        <dbReference type="ARBA" id="ARBA00022692"/>
    </source>
</evidence>
<comment type="function">
    <text evidence="12 13">Required for formation of the rod structure in the basal body of the flagellar apparatus. Together with FliI and FliH, may constitute the export apparatus of flagellin.</text>
</comment>
<dbReference type="NCBIfam" id="TIGR00328">
    <property type="entry name" value="flhB"/>
    <property type="match status" value="1"/>
</dbReference>
<keyword evidence="6 13" id="KW-0812">Transmembrane</keyword>
<evidence type="ECO:0000256" key="11">
    <source>
        <dbReference type="ARBA" id="ARBA00023225"/>
    </source>
</evidence>
<comment type="caution">
    <text evidence="13">Lacks conserved residue(s) required for the propagation of feature annotation.</text>
</comment>
<keyword evidence="8 13" id="KW-0653">Protein transport</keyword>
<feature type="region of interest" description="Disordered" evidence="14">
    <location>
        <begin position="359"/>
        <end position="378"/>
    </location>
</feature>
<feature type="region of interest" description="Disordered" evidence="14">
    <location>
        <begin position="1"/>
        <end position="28"/>
    </location>
</feature>
<evidence type="ECO:0000256" key="5">
    <source>
        <dbReference type="ARBA" id="ARBA00022475"/>
    </source>
</evidence>
<dbReference type="Pfam" id="PF01312">
    <property type="entry name" value="Bac_export_2"/>
    <property type="match status" value="1"/>
</dbReference>
<keyword evidence="10 13" id="KW-0472">Membrane</keyword>
<dbReference type="SUPFAM" id="SSF160544">
    <property type="entry name" value="EscU C-terminal domain-like"/>
    <property type="match status" value="1"/>
</dbReference>
<dbReference type="RefSeq" id="WP_123105073.1">
    <property type="nucleotide sequence ID" value="NZ_CP127527.1"/>
</dbReference>
<evidence type="ECO:0000256" key="2">
    <source>
        <dbReference type="ARBA" id="ARBA00010690"/>
    </source>
</evidence>
<dbReference type="GO" id="GO:0005886">
    <property type="term" value="C:plasma membrane"/>
    <property type="evidence" value="ECO:0007669"/>
    <property type="project" value="UniProtKB-SubCell"/>
</dbReference>
<feature type="compositionally biased region" description="Basic and acidic residues" evidence="14">
    <location>
        <begin position="1"/>
        <end position="11"/>
    </location>
</feature>
<evidence type="ECO:0000256" key="8">
    <source>
        <dbReference type="ARBA" id="ARBA00022927"/>
    </source>
</evidence>
<reference evidence="15" key="1">
    <citation type="submission" date="2018-10" db="EMBL/GenBank/DDBJ databases">
        <title>Acidithiobacillus sulfuriphilus sp. nov.: an extremely acidophilic sulfur-oxidizing chemolithotroph isolated from a neutral pH environment.</title>
        <authorList>
            <person name="Falagan C."/>
            <person name="Moya-Beltran A."/>
            <person name="Quatrini R."/>
            <person name="Johnson D.B."/>
        </authorList>
    </citation>
    <scope>NUCLEOTIDE SEQUENCE [LARGE SCALE GENOMIC DNA]</scope>
    <source>
        <strain evidence="15">CJ-2</strain>
    </source>
</reference>
<evidence type="ECO:0000256" key="1">
    <source>
        <dbReference type="ARBA" id="ARBA00004651"/>
    </source>
</evidence>
<name>A0A3M8QT84_9PROT</name>
<keyword evidence="15" id="KW-0966">Cell projection</keyword>
<feature type="compositionally biased region" description="Basic residues" evidence="14">
    <location>
        <begin position="15"/>
        <end position="26"/>
    </location>
</feature>
<dbReference type="InterPro" id="IPR006136">
    <property type="entry name" value="FlhB"/>
</dbReference>
<proteinExistence type="inferred from homology"/>
<protein>
    <recommendedName>
        <fullName evidence="3 13">Flagellar biosynthetic protein FlhB</fullName>
    </recommendedName>
</protein>
<keyword evidence="7 13" id="KW-1005">Bacterial flagellum biogenesis</keyword>
<evidence type="ECO:0000256" key="4">
    <source>
        <dbReference type="ARBA" id="ARBA00022448"/>
    </source>
</evidence>
<dbReference type="OrthoDB" id="5289470at2"/>
<dbReference type="PRINTS" id="PR00950">
    <property type="entry name" value="TYPE3IMSPROT"/>
</dbReference>
<keyword evidence="4 13" id="KW-0813">Transport</keyword>
<keyword evidence="15" id="KW-0969">Cilium</keyword>
<comment type="caution">
    <text evidence="15">The sequence shown here is derived from an EMBL/GenBank/DDBJ whole genome shotgun (WGS) entry which is preliminary data.</text>
</comment>
<keyword evidence="15" id="KW-0282">Flagellum</keyword>
<sequence>MAEETAQERTEAASPKRRRDARKKGQIARSRELSTSAVLLVSAAAFTMGAKGIYDQSLALLHGGLQLSGPIFYSHQDLLRHFAALLEQMVRTVLPFFLLLVVAALLAGVAIGGWAFSFEALAPDWTRLDPIAGIQRIISKHGLLELVKAVLKTSVVGGIGVTLLWSQRGALLGLIMEAPDRSLIHLMHIAGFIFLWLSAATLVIVLFDVPFQIWTLNEKLKMSRQEVQDEVKETDGNPQIKARVRSVQREQARKRMMEAIPKADVIVANPTHYAVALRYAEGETRAPLVLAKGADLVAQRIRELGGQHHIPVVEAPPLARALYYHVELEQEIPVPLYRAVAELLAYLYQLRTAPPRNIPPLPTQWSVPPELDPENKRS</sequence>
<evidence type="ECO:0000256" key="7">
    <source>
        <dbReference type="ARBA" id="ARBA00022795"/>
    </source>
</evidence>
<feature type="transmembrane region" description="Helical" evidence="13">
    <location>
        <begin position="96"/>
        <end position="122"/>
    </location>
</feature>
<evidence type="ECO:0000313" key="15">
    <source>
        <dbReference type="EMBL" id="RNF59455.1"/>
    </source>
</evidence>
<dbReference type="Gene3D" id="3.40.1690.10">
    <property type="entry name" value="secretion proteins EscU"/>
    <property type="match status" value="1"/>
</dbReference>
<dbReference type="PANTHER" id="PTHR30531:SF12">
    <property type="entry name" value="FLAGELLAR BIOSYNTHETIC PROTEIN FLHB"/>
    <property type="match status" value="1"/>
</dbReference>
<dbReference type="InterPro" id="IPR006135">
    <property type="entry name" value="T3SS_substrate_exporter"/>
</dbReference>
<dbReference type="GO" id="GO:0009306">
    <property type="term" value="P:protein secretion"/>
    <property type="evidence" value="ECO:0007669"/>
    <property type="project" value="InterPro"/>
</dbReference>
<evidence type="ECO:0000256" key="12">
    <source>
        <dbReference type="ARBA" id="ARBA00025078"/>
    </source>
</evidence>
<keyword evidence="11 13" id="KW-1006">Bacterial flagellum protein export</keyword>
<accession>A0A3M8QT84</accession>
<dbReference type="AlphaFoldDB" id="A0A3M8QT84"/>
<dbReference type="FunFam" id="3.40.1690.10:FF:000001">
    <property type="entry name" value="Flagellar biosynthetic protein FlhB"/>
    <property type="match status" value="1"/>
</dbReference>